<organism evidence="2 3">
    <name type="scientific">Amborella trichopoda</name>
    <dbReference type="NCBI Taxonomy" id="13333"/>
    <lineage>
        <taxon>Eukaryota</taxon>
        <taxon>Viridiplantae</taxon>
        <taxon>Streptophyta</taxon>
        <taxon>Embryophyta</taxon>
        <taxon>Tracheophyta</taxon>
        <taxon>Spermatophyta</taxon>
        <taxon>Magnoliopsida</taxon>
        <taxon>Amborellales</taxon>
        <taxon>Amborellaceae</taxon>
        <taxon>Amborella</taxon>
    </lineage>
</organism>
<dbReference type="Gramene" id="ERN12948">
    <property type="protein sequence ID" value="ERN12948"/>
    <property type="gene ID" value="AMTR_s00050p00225950"/>
</dbReference>
<feature type="region of interest" description="Disordered" evidence="1">
    <location>
        <begin position="60"/>
        <end position="92"/>
    </location>
</feature>
<evidence type="ECO:0000256" key="1">
    <source>
        <dbReference type="SAM" id="MobiDB-lite"/>
    </source>
</evidence>
<proteinExistence type="predicted"/>
<keyword evidence="3" id="KW-1185">Reference proteome</keyword>
<protein>
    <submittedName>
        <fullName evidence="2">Uncharacterized protein</fullName>
    </submittedName>
</protein>
<gene>
    <name evidence="2" type="ORF">AMTR_s00050p00225950</name>
</gene>
<feature type="compositionally biased region" description="Basic and acidic residues" evidence="1">
    <location>
        <begin position="79"/>
        <end position="91"/>
    </location>
</feature>
<name>W1PXH5_AMBTC</name>
<reference evidence="3" key="1">
    <citation type="journal article" date="2013" name="Science">
        <title>The Amborella genome and the evolution of flowering plants.</title>
        <authorList>
            <consortium name="Amborella Genome Project"/>
        </authorList>
    </citation>
    <scope>NUCLEOTIDE SEQUENCE [LARGE SCALE GENOMIC DNA]</scope>
</reference>
<feature type="compositionally biased region" description="Basic and acidic residues" evidence="1">
    <location>
        <begin position="60"/>
        <end position="70"/>
    </location>
</feature>
<dbReference type="AlphaFoldDB" id="W1PXH5"/>
<dbReference type="EMBL" id="KI392596">
    <property type="protein sequence ID" value="ERN12948.1"/>
    <property type="molecule type" value="Genomic_DNA"/>
</dbReference>
<sequence>MEPLFKASPLEEPELKKCRSNIGIANILLFFPLSLIPPKGLELDEENGVYILIKAIYDPEKPSRKQERSSQMDLLVTKEGPKRAKKRENNGKTRLITSSSEIKSSRNIEEAKAETKEFEERKTDVVKCHGAKMAKKGEIM</sequence>
<accession>W1PXH5</accession>
<dbReference type="Proteomes" id="UP000017836">
    <property type="component" value="Unassembled WGS sequence"/>
</dbReference>
<evidence type="ECO:0000313" key="3">
    <source>
        <dbReference type="Proteomes" id="UP000017836"/>
    </source>
</evidence>
<evidence type="ECO:0000313" key="2">
    <source>
        <dbReference type="EMBL" id="ERN12948.1"/>
    </source>
</evidence>
<dbReference type="HOGENOM" id="CLU_1837800_0_0_1"/>